<gene>
    <name evidence="2" type="ORF">SMD44_00814</name>
</gene>
<evidence type="ECO:0000313" key="2">
    <source>
        <dbReference type="EMBL" id="ARX81416.1"/>
    </source>
</evidence>
<feature type="region of interest" description="Disordered" evidence="1">
    <location>
        <begin position="1"/>
        <end position="36"/>
    </location>
</feature>
<dbReference type="EMBL" id="CP021748">
    <property type="protein sequence ID" value="ARX81416.1"/>
    <property type="molecule type" value="Genomic_DNA"/>
</dbReference>
<proteinExistence type="predicted"/>
<dbReference type="AlphaFoldDB" id="A0A1Z1W4R4"/>
<dbReference type="KEGG" id="salf:SMD44_00814"/>
<evidence type="ECO:0000256" key="1">
    <source>
        <dbReference type="SAM" id="MobiDB-lite"/>
    </source>
</evidence>
<sequence>MDQAEGADLEGERPAGAWLGELGEQGEEEEQRLGLRPLIPAPWRTRLRRDEGPCAPDPVASSGAASAVPGRVSVVTPR</sequence>
<name>A0A1Z1W4R4_9ACTN</name>
<feature type="region of interest" description="Disordered" evidence="1">
    <location>
        <begin position="48"/>
        <end position="78"/>
    </location>
</feature>
<dbReference type="Proteomes" id="UP000195880">
    <property type="component" value="Chromosome"/>
</dbReference>
<organism evidence="2 3">
    <name type="scientific">Streptomyces alboflavus</name>
    <dbReference type="NCBI Taxonomy" id="67267"/>
    <lineage>
        <taxon>Bacteria</taxon>
        <taxon>Bacillati</taxon>
        <taxon>Actinomycetota</taxon>
        <taxon>Actinomycetes</taxon>
        <taxon>Kitasatosporales</taxon>
        <taxon>Streptomycetaceae</taxon>
        <taxon>Streptomyces</taxon>
    </lineage>
</organism>
<evidence type="ECO:0000313" key="3">
    <source>
        <dbReference type="Proteomes" id="UP000195880"/>
    </source>
</evidence>
<protein>
    <submittedName>
        <fullName evidence="2">Uncharacterized protein</fullName>
    </submittedName>
</protein>
<accession>A0A1Z1W4R4</accession>
<keyword evidence="3" id="KW-1185">Reference proteome</keyword>
<feature type="compositionally biased region" description="Low complexity" evidence="1">
    <location>
        <begin position="57"/>
        <end position="78"/>
    </location>
</feature>
<reference evidence="2 3" key="1">
    <citation type="submission" date="2017-05" db="EMBL/GenBank/DDBJ databases">
        <title>Streptomyces alboflavus Genome sequencing and assembly.</title>
        <authorList>
            <person name="Wang Y."/>
            <person name="Du B."/>
            <person name="Ding Y."/>
            <person name="Liu H."/>
            <person name="Hou Q."/>
            <person name="Liu K."/>
            <person name="Wang C."/>
            <person name="Yao L."/>
        </authorList>
    </citation>
    <scope>NUCLEOTIDE SEQUENCE [LARGE SCALE GENOMIC DNA]</scope>
    <source>
        <strain evidence="2 3">MDJK44</strain>
    </source>
</reference>